<reference evidence="1" key="1">
    <citation type="submission" date="2023-08" db="EMBL/GenBank/DDBJ databases">
        <authorList>
            <person name="Audoor S."/>
            <person name="Bilcke G."/>
        </authorList>
    </citation>
    <scope>NUCLEOTIDE SEQUENCE</scope>
</reference>
<dbReference type="AlphaFoldDB" id="A0AAD2JL23"/>
<organism evidence="1 2">
    <name type="scientific">Cylindrotheca closterium</name>
    <dbReference type="NCBI Taxonomy" id="2856"/>
    <lineage>
        <taxon>Eukaryota</taxon>
        <taxon>Sar</taxon>
        <taxon>Stramenopiles</taxon>
        <taxon>Ochrophyta</taxon>
        <taxon>Bacillariophyta</taxon>
        <taxon>Bacillariophyceae</taxon>
        <taxon>Bacillariophycidae</taxon>
        <taxon>Bacillariales</taxon>
        <taxon>Bacillariaceae</taxon>
        <taxon>Cylindrotheca</taxon>
    </lineage>
</organism>
<name>A0AAD2JL23_9STRA</name>
<evidence type="ECO:0000313" key="2">
    <source>
        <dbReference type="Proteomes" id="UP001295423"/>
    </source>
</evidence>
<proteinExistence type="predicted"/>
<evidence type="ECO:0000313" key="1">
    <source>
        <dbReference type="EMBL" id="CAJ1960292.1"/>
    </source>
</evidence>
<comment type="caution">
    <text evidence="1">The sequence shown here is derived from an EMBL/GenBank/DDBJ whole genome shotgun (WGS) entry which is preliminary data.</text>
</comment>
<accession>A0AAD2JL23</accession>
<keyword evidence="2" id="KW-1185">Reference proteome</keyword>
<sequence>MDFTTVIAPTVITAANAHNYGTKPRNLNEDLHPKQRAFMNKIFGETEEVVVGVTDPRALRRQAAPKVKISLRRRITDGLNAPFEYEMTEAARVVL</sequence>
<protein>
    <submittedName>
        <fullName evidence="1">Uncharacterized protein</fullName>
    </submittedName>
</protein>
<gene>
    <name evidence="1" type="ORF">CYCCA115_LOCUS18658</name>
</gene>
<dbReference type="Proteomes" id="UP001295423">
    <property type="component" value="Unassembled WGS sequence"/>
</dbReference>
<dbReference type="EMBL" id="CAKOGP040002058">
    <property type="protein sequence ID" value="CAJ1960292.1"/>
    <property type="molecule type" value="Genomic_DNA"/>
</dbReference>